<evidence type="ECO:0000313" key="2">
    <source>
        <dbReference type="Proteomes" id="UP000322976"/>
    </source>
</evidence>
<sequence length="105" mass="12287">MYTVDKIGLYRVTNSQLKNITDIIKDLLSQKAQARTDFKSKYSDELLRHYMFGKEKGHVNATKIIPWINKTNDDNYEYGFISIVFLDEEKISQIKEKVNQNILAP</sequence>
<organism evidence="1 2">
    <name type="scientific">Calorimonas adulescens</name>
    <dbReference type="NCBI Taxonomy" id="2606906"/>
    <lineage>
        <taxon>Bacteria</taxon>
        <taxon>Bacillati</taxon>
        <taxon>Bacillota</taxon>
        <taxon>Clostridia</taxon>
        <taxon>Thermoanaerobacterales</taxon>
        <taxon>Thermoanaerobacteraceae</taxon>
        <taxon>Calorimonas</taxon>
    </lineage>
</organism>
<gene>
    <name evidence="1" type="ORF">FWJ32_10865</name>
</gene>
<dbReference type="EMBL" id="VTPS01000018">
    <property type="protein sequence ID" value="TZE81109.1"/>
    <property type="molecule type" value="Genomic_DNA"/>
</dbReference>
<name>A0A5D8QAF0_9THEO</name>
<proteinExistence type="predicted"/>
<dbReference type="AlphaFoldDB" id="A0A5D8QAF0"/>
<dbReference type="Proteomes" id="UP000322976">
    <property type="component" value="Unassembled WGS sequence"/>
</dbReference>
<reference evidence="1 2" key="1">
    <citation type="submission" date="2019-08" db="EMBL/GenBank/DDBJ databases">
        <title>Calorimonas adulescens gen. nov., sp. nov., an anaerobic thermophilic bacterium from Sakhalin hot spring.</title>
        <authorList>
            <person name="Khomyakova M.A."/>
            <person name="Merkel A.Y."/>
            <person name="Novikov A."/>
            <person name="Bonch-Osmolovskaya E.A."/>
            <person name="Slobodkin A.I."/>
        </authorList>
    </citation>
    <scope>NUCLEOTIDE SEQUENCE [LARGE SCALE GENOMIC DNA]</scope>
    <source>
        <strain evidence="1 2">A05MB</strain>
    </source>
</reference>
<evidence type="ECO:0000313" key="1">
    <source>
        <dbReference type="EMBL" id="TZE81109.1"/>
    </source>
</evidence>
<comment type="caution">
    <text evidence="1">The sequence shown here is derived from an EMBL/GenBank/DDBJ whole genome shotgun (WGS) entry which is preliminary data.</text>
</comment>
<accession>A0A5D8QAF0</accession>
<protein>
    <submittedName>
        <fullName evidence="1">Uncharacterized protein</fullName>
    </submittedName>
</protein>
<dbReference type="RefSeq" id="WP_149545977.1">
    <property type="nucleotide sequence ID" value="NZ_VTPS01000018.1"/>
</dbReference>
<keyword evidence="2" id="KW-1185">Reference proteome</keyword>